<dbReference type="EMBL" id="CAMGYJ010000004">
    <property type="protein sequence ID" value="CAI0406260.1"/>
    <property type="molecule type" value="Genomic_DNA"/>
</dbReference>
<organism evidence="1 2">
    <name type="scientific">Linum tenue</name>
    <dbReference type="NCBI Taxonomy" id="586396"/>
    <lineage>
        <taxon>Eukaryota</taxon>
        <taxon>Viridiplantae</taxon>
        <taxon>Streptophyta</taxon>
        <taxon>Embryophyta</taxon>
        <taxon>Tracheophyta</taxon>
        <taxon>Spermatophyta</taxon>
        <taxon>Magnoliopsida</taxon>
        <taxon>eudicotyledons</taxon>
        <taxon>Gunneridae</taxon>
        <taxon>Pentapetalae</taxon>
        <taxon>rosids</taxon>
        <taxon>fabids</taxon>
        <taxon>Malpighiales</taxon>
        <taxon>Linaceae</taxon>
        <taxon>Linum</taxon>
    </lineage>
</organism>
<gene>
    <name evidence="1" type="ORF">LITE_LOCUS13143</name>
</gene>
<dbReference type="AlphaFoldDB" id="A0AAV0JBD0"/>
<dbReference type="Proteomes" id="UP001154282">
    <property type="component" value="Unassembled WGS sequence"/>
</dbReference>
<protein>
    <recommendedName>
        <fullName evidence="3">RNase H type-1 domain-containing protein</fullName>
    </recommendedName>
</protein>
<evidence type="ECO:0008006" key="3">
    <source>
        <dbReference type="Google" id="ProtNLM"/>
    </source>
</evidence>
<sequence>MTLISKIQNPTRDLTEVGVVCRSIWRRLTQLNGQCRHIPREANGAAHIMARALTPWGERVVWFDTPPICLIDQLQLDDVTTGID</sequence>
<accession>A0AAV0JBD0</accession>
<comment type="caution">
    <text evidence="1">The sequence shown here is derived from an EMBL/GenBank/DDBJ whole genome shotgun (WGS) entry which is preliminary data.</text>
</comment>
<reference evidence="1" key="1">
    <citation type="submission" date="2022-08" db="EMBL/GenBank/DDBJ databases">
        <authorList>
            <person name="Gutierrez-Valencia J."/>
        </authorList>
    </citation>
    <scope>NUCLEOTIDE SEQUENCE</scope>
</reference>
<evidence type="ECO:0000313" key="1">
    <source>
        <dbReference type="EMBL" id="CAI0406260.1"/>
    </source>
</evidence>
<keyword evidence="2" id="KW-1185">Reference proteome</keyword>
<proteinExistence type="predicted"/>
<name>A0AAV0JBD0_9ROSI</name>
<evidence type="ECO:0000313" key="2">
    <source>
        <dbReference type="Proteomes" id="UP001154282"/>
    </source>
</evidence>